<sequence length="244" mass="27443">MDPSERSLSRLLASDPTNPRSENTSNHPMHNFPPNSFNPSQFAPPPFNHSQYPQNSPPTQIMQNFNPFSSVGNCQQYTQYFPSYQGFQQQHHFGVPGGIFGSTGGASSHGSDSTSPQSQRKEVHQVDEDSSGSSPNEVRRVVRVNYSEEENLRLTSASLKHSVDPIRGNDQTGESYWKSVAEEFNSNRPEGARTRSKVQLKSHWGKISAAVAKFNRVYGRMNFCRSGRAYMAKIWWSLTLEQIL</sequence>
<protein>
    <recommendedName>
        <fullName evidence="4">Myb-like domain-containing protein</fullName>
    </recommendedName>
</protein>
<dbReference type="PANTHER" id="PTHR45224:SF16">
    <property type="entry name" value="OS01G0527900 PROTEIN"/>
    <property type="match status" value="1"/>
</dbReference>
<accession>A0ABC8ZD12</accession>
<evidence type="ECO:0000256" key="1">
    <source>
        <dbReference type="SAM" id="MobiDB-lite"/>
    </source>
</evidence>
<dbReference type="AlphaFoldDB" id="A0ABC8ZD12"/>
<feature type="compositionally biased region" description="Polar residues" evidence="1">
    <location>
        <begin position="48"/>
        <end position="67"/>
    </location>
</feature>
<dbReference type="EMBL" id="OZ075128">
    <property type="protein sequence ID" value="CAL4958156.1"/>
    <property type="molecule type" value="Genomic_DNA"/>
</dbReference>
<feature type="compositionally biased region" description="Polar residues" evidence="1">
    <location>
        <begin position="105"/>
        <end position="118"/>
    </location>
</feature>
<evidence type="ECO:0000313" key="2">
    <source>
        <dbReference type="EMBL" id="CAL4958156.1"/>
    </source>
</evidence>
<reference evidence="2 3" key="2">
    <citation type="submission" date="2024-10" db="EMBL/GenBank/DDBJ databases">
        <authorList>
            <person name="Ryan C."/>
        </authorList>
    </citation>
    <scope>NUCLEOTIDE SEQUENCE [LARGE SCALE GENOMIC DNA]</scope>
</reference>
<reference evidence="3" key="1">
    <citation type="submission" date="2024-06" db="EMBL/GenBank/DDBJ databases">
        <authorList>
            <person name="Ryan C."/>
        </authorList>
    </citation>
    <scope>NUCLEOTIDE SEQUENCE [LARGE SCALE GENOMIC DNA]</scope>
</reference>
<dbReference type="PANTHER" id="PTHR45224">
    <property type="entry name" value="OS01G0527900 PROTEIN-RELATED"/>
    <property type="match status" value="1"/>
</dbReference>
<name>A0ABC8ZD12_9POAL</name>
<dbReference type="Proteomes" id="UP001497457">
    <property type="component" value="Chromosome 18b"/>
</dbReference>
<evidence type="ECO:0008006" key="4">
    <source>
        <dbReference type="Google" id="ProtNLM"/>
    </source>
</evidence>
<feature type="region of interest" description="Disordered" evidence="1">
    <location>
        <begin position="1"/>
        <end position="67"/>
    </location>
</feature>
<feature type="compositionally biased region" description="Gly residues" evidence="1">
    <location>
        <begin position="95"/>
        <end position="104"/>
    </location>
</feature>
<evidence type="ECO:0000313" key="3">
    <source>
        <dbReference type="Proteomes" id="UP001497457"/>
    </source>
</evidence>
<feature type="region of interest" description="Disordered" evidence="1">
    <location>
        <begin position="95"/>
        <end position="140"/>
    </location>
</feature>
<keyword evidence="3" id="KW-1185">Reference proteome</keyword>
<proteinExistence type="predicted"/>
<gene>
    <name evidence="2" type="ORF">URODEC1_LOCUS42954</name>
</gene>
<feature type="compositionally biased region" description="Polar residues" evidence="1">
    <location>
        <begin position="15"/>
        <end position="41"/>
    </location>
</feature>
<organism evidence="2 3">
    <name type="scientific">Urochloa decumbens</name>
    <dbReference type="NCBI Taxonomy" id="240449"/>
    <lineage>
        <taxon>Eukaryota</taxon>
        <taxon>Viridiplantae</taxon>
        <taxon>Streptophyta</taxon>
        <taxon>Embryophyta</taxon>
        <taxon>Tracheophyta</taxon>
        <taxon>Spermatophyta</taxon>
        <taxon>Magnoliopsida</taxon>
        <taxon>Liliopsida</taxon>
        <taxon>Poales</taxon>
        <taxon>Poaceae</taxon>
        <taxon>PACMAD clade</taxon>
        <taxon>Panicoideae</taxon>
        <taxon>Panicodae</taxon>
        <taxon>Paniceae</taxon>
        <taxon>Melinidinae</taxon>
        <taxon>Urochloa</taxon>
    </lineage>
</organism>